<keyword evidence="2" id="KW-0067">ATP-binding</keyword>
<dbReference type="AlphaFoldDB" id="A0A8K0IGI2"/>
<feature type="compositionally biased region" description="Low complexity" evidence="1">
    <location>
        <begin position="168"/>
        <end position="186"/>
    </location>
</feature>
<gene>
    <name evidence="2" type="ORF">COCNU_07G013240</name>
</gene>
<dbReference type="EMBL" id="CM017878">
    <property type="protein sequence ID" value="KAG1355212.1"/>
    <property type="molecule type" value="Genomic_DNA"/>
</dbReference>
<evidence type="ECO:0000256" key="1">
    <source>
        <dbReference type="SAM" id="MobiDB-lite"/>
    </source>
</evidence>
<dbReference type="GO" id="GO:0004386">
    <property type="term" value="F:helicase activity"/>
    <property type="evidence" value="ECO:0007669"/>
    <property type="project" value="UniProtKB-KW"/>
</dbReference>
<feature type="region of interest" description="Disordered" evidence="1">
    <location>
        <begin position="60"/>
        <end position="123"/>
    </location>
</feature>
<evidence type="ECO:0000313" key="3">
    <source>
        <dbReference type="Proteomes" id="UP000797356"/>
    </source>
</evidence>
<reference evidence="2" key="1">
    <citation type="journal article" date="2017" name="Gigascience">
        <title>The genome draft of coconut (Cocos nucifera).</title>
        <authorList>
            <person name="Xiao Y."/>
            <person name="Xu P."/>
            <person name="Fan H."/>
            <person name="Baudouin L."/>
            <person name="Xia W."/>
            <person name="Bocs S."/>
            <person name="Xu J."/>
            <person name="Li Q."/>
            <person name="Guo A."/>
            <person name="Zhou L."/>
            <person name="Li J."/>
            <person name="Wu Y."/>
            <person name="Ma Z."/>
            <person name="Armero A."/>
            <person name="Issali A.E."/>
            <person name="Liu N."/>
            <person name="Peng M."/>
            <person name="Yang Y."/>
        </authorList>
    </citation>
    <scope>NUCLEOTIDE SEQUENCE</scope>
    <source>
        <tissue evidence="2">Spear leaf of Hainan Tall coconut</tissue>
    </source>
</reference>
<feature type="compositionally biased region" description="Basic and acidic residues" evidence="1">
    <location>
        <begin position="146"/>
        <end position="165"/>
    </location>
</feature>
<keyword evidence="3" id="KW-1185">Reference proteome</keyword>
<keyword evidence="2" id="KW-0547">Nucleotide-binding</keyword>
<protein>
    <submittedName>
        <fullName evidence="2">Putative RNA helicase SDE3</fullName>
    </submittedName>
</protein>
<keyword evidence="2" id="KW-0378">Hydrolase</keyword>
<reference evidence="2" key="2">
    <citation type="submission" date="2019-07" db="EMBL/GenBank/DDBJ databases">
        <authorList>
            <person name="Yang Y."/>
            <person name="Bocs S."/>
            <person name="Baudouin L."/>
        </authorList>
    </citation>
    <scope>NUCLEOTIDE SEQUENCE</scope>
    <source>
        <tissue evidence="2">Spear leaf of Hainan Tall coconut</tissue>
    </source>
</reference>
<evidence type="ECO:0000313" key="2">
    <source>
        <dbReference type="EMBL" id="KAG1355212.1"/>
    </source>
</evidence>
<dbReference type="OrthoDB" id="6513042at2759"/>
<name>A0A8K0IGI2_COCNU</name>
<accession>A0A8K0IGI2</accession>
<dbReference type="Proteomes" id="UP000797356">
    <property type="component" value="Chromosome 7"/>
</dbReference>
<proteinExistence type="predicted"/>
<organism evidence="2 3">
    <name type="scientific">Cocos nucifera</name>
    <name type="common">Coconut palm</name>
    <dbReference type="NCBI Taxonomy" id="13894"/>
    <lineage>
        <taxon>Eukaryota</taxon>
        <taxon>Viridiplantae</taxon>
        <taxon>Streptophyta</taxon>
        <taxon>Embryophyta</taxon>
        <taxon>Tracheophyta</taxon>
        <taxon>Spermatophyta</taxon>
        <taxon>Magnoliopsida</taxon>
        <taxon>Liliopsida</taxon>
        <taxon>Arecaceae</taxon>
        <taxon>Arecoideae</taxon>
        <taxon>Cocoseae</taxon>
        <taxon>Attaleinae</taxon>
        <taxon>Cocos</taxon>
    </lineage>
</organism>
<comment type="caution">
    <text evidence="2">The sequence shown here is derived from an EMBL/GenBank/DDBJ whole genome shotgun (WGS) entry which is preliminary data.</text>
</comment>
<keyword evidence="2" id="KW-0347">Helicase</keyword>
<feature type="region of interest" description="Disordered" evidence="1">
    <location>
        <begin position="143"/>
        <end position="199"/>
    </location>
</feature>
<feature type="region of interest" description="Disordered" evidence="1">
    <location>
        <begin position="247"/>
        <end position="286"/>
    </location>
</feature>
<sequence>MCVLKCLWEIFFGREEESHGRNDGDNYLTRPLNQRFSPASEAYPSREACAPIRLPSSSSVVHTQLSSLSEKKPPITANPSTRSPEKPRESCSSFRVSPVPSIPLSKASPSPPAPPMKTSPSPFRSSCSAAAFVYRVKSSSTITSLSEKKPPISTESSKRSLEKPGETSPPSIFSPSPSFPSPRASSPSPPLPLKASRSPLPPKKVYVARFEAPSLKIVNVAQWKVSSGSKTLNVAQLKDSKIVNVAQTSDSSGISPLSKASLPPSPLKLPEPDEGLPEPPKIEQRSRYEIPKHLKELIERDTVPPVLRRPLSPSTYADYFGTLLYSEDFYFEVT</sequence>